<gene>
    <name evidence="2" type="ORF">HAX54_005346</name>
</gene>
<evidence type="ECO:0000256" key="1">
    <source>
        <dbReference type="SAM" id="Phobius"/>
    </source>
</evidence>
<protein>
    <submittedName>
        <fullName evidence="2">Uncharacterized protein</fullName>
    </submittedName>
</protein>
<sequence length="109" mass="12812">MKDVFDHMNKLCSRVDVIEGVVSSLKADARELKGRAPLSNLDMSFLDEVMNIPNTARGPIDYLLRDKRKMRQRMKLMVVRLRLMMIGRNSWFRKFLTLLILHLYIGDNM</sequence>
<dbReference type="Proteomes" id="UP000823775">
    <property type="component" value="Unassembled WGS sequence"/>
</dbReference>
<reference evidence="2 3" key="1">
    <citation type="journal article" date="2021" name="BMC Genomics">
        <title>Datura genome reveals duplications of psychoactive alkaloid biosynthetic genes and high mutation rate following tissue culture.</title>
        <authorList>
            <person name="Rajewski A."/>
            <person name="Carter-House D."/>
            <person name="Stajich J."/>
            <person name="Litt A."/>
        </authorList>
    </citation>
    <scope>NUCLEOTIDE SEQUENCE [LARGE SCALE GENOMIC DNA]</scope>
    <source>
        <strain evidence="2">AR-01</strain>
    </source>
</reference>
<keyword evidence="1" id="KW-0472">Membrane</keyword>
<accession>A0ABS8T9T3</accession>
<dbReference type="EMBL" id="JACEIK010001262">
    <property type="protein sequence ID" value="MCD7467734.1"/>
    <property type="molecule type" value="Genomic_DNA"/>
</dbReference>
<evidence type="ECO:0000313" key="3">
    <source>
        <dbReference type="Proteomes" id="UP000823775"/>
    </source>
</evidence>
<keyword evidence="1" id="KW-0812">Transmembrane</keyword>
<comment type="caution">
    <text evidence="2">The sequence shown here is derived from an EMBL/GenBank/DDBJ whole genome shotgun (WGS) entry which is preliminary data.</text>
</comment>
<proteinExistence type="predicted"/>
<keyword evidence="3" id="KW-1185">Reference proteome</keyword>
<keyword evidence="1" id="KW-1133">Transmembrane helix</keyword>
<feature type="transmembrane region" description="Helical" evidence="1">
    <location>
        <begin position="90"/>
        <end position="106"/>
    </location>
</feature>
<evidence type="ECO:0000313" key="2">
    <source>
        <dbReference type="EMBL" id="MCD7467734.1"/>
    </source>
</evidence>
<name>A0ABS8T9T3_DATST</name>
<organism evidence="2 3">
    <name type="scientific">Datura stramonium</name>
    <name type="common">Jimsonweed</name>
    <name type="synonym">Common thornapple</name>
    <dbReference type="NCBI Taxonomy" id="4076"/>
    <lineage>
        <taxon>Eukaryota</taxon>
        <taxon>Viridiplantae</taxon>
        <taxon>Streptophyta</taxon>
        <taxon>Embryophyta</taxon>
        <taxon>Tracheophyta</taxon>
        <taxon>Spermatophyta</taxon>
        <taxon>Magnoliopsida</taxon>
        <taxon>eudicotyledons</taxon>
        <taxon>Gunneridae</taxon>
        <taxon>Pentapetalae</taxon>
        <taxon>asterids</taxon>
        <taxon>lamiids</taxon>
        <taxon>Solanales</taxon>
        <taxon>Solanaceae</taxon>
        <taxon>Solanoideae</taxon>
        <taxon>Datureae</taxon>
        <taxon>Datura</taxon>
    </lineage>
</organism>